<proteinExistence type="inferred from homology"/>
<dbReference type="GO" id="GO:0005737">
    <property type="term" value="C:cytoplasm"/>
    <property type="evidence" value="ECO:0007669"/>
    <property type="project" value="UniProtKB-SubCell"/>
</dbReference>
<evidence type="ECO:0000256" key="3">
    <source>
        <dbReference type="ARBA" id="ARBA00022490"/>
    </source>
</evidence>
<evidence type="ECO:0000259" key="10">
    <source>
        <dbReference type="Pfam" id="PF01636"/>
    </source>
</evidence>
<comment type="function">
    <text evidence="7">Catalyzes the GTP-dependent phosphorylation of 5-hydroxy-L-lysine.</text>
</comment>
<evidence type="ECO:0000256" key="2">
    <source>
        <dbReference type="ARBA" id="ARBA00006219"/>
    </source>
</evidence>
<dbReference type="Gene3D" id="3.90.1200.10">
    <property type="match status" value="1"/>
</dbReference>
<dbReference type="Pfam" id="PF01636">
    <property type="entry name" value="APH"/>
    <property type="match status" value="1"/>
</dbReference>
<comment type="subcellular location">
    <subcellularLocation>
        <location evidence="1">Cytoplasm</location>
    </subcellularLocation>
</comment>
<evidence type="ECO:0000256" key="8">
    <source>
        <dbReference type="ARBA" id="ARBA00038873"/>
    </source>
</evidence>
<protein>
    <recommendedName>
        <fullName evidence="9">Hydroxylysine kinase</fullName>
        <ecNumber evidence="8">2.7.1.81</ecNumber>
    </recommendedName>
</protein>
<evidence type="ECO:0000256" key="1">
    <source>
        <dbReference type="ARBA" id="ARBA00004496"/>
    </source>
</evidence>
<dbReference type="EMBL" id="CAKOGP040001112">
    <property type="protein sequence ID" value="CAJ1942564.1"/>
    <property type="molecule type" value="Genomic_DNA"/>
</dbReference>
<organism evidence="11 12">
    <name type="scientific">Cylindrotheca closterium</name>
    <dbReference type="NCBI Taxonomy" id="2856"/>
    <lineage>
        <taxon>Eukaryota</taxon>
        <taxon>Sar</taxon>
        <taxon>Stramenopiles</taxon>
        <taxon>Ochrophyta</taxon>
        <taxon>Bacillariophyta</taxon>
        <taxon>Bacillariophyceae</taxon>
        <taxon>Bacillariophycidae</taxon>
        <taxon>Bacillariales</taxon>
        <taxon>Bacillariaceae</taxon>
        <taxon>Cylindrotheca</taxon>
    </lineage>
</organism>
<keyword evidence="12" id="KW-1185">Reference proteome</keyword>
<reference evidence="11" key="1">
    <citation type="submission" date="2023-08" db="EMBL/GenBank/DDBJ databases">
        <authorList>
            <person name="Audoor S."/>
            <person name="Bilcke G."/>
        </authorList>
    </citation>
    <scope>NUCLEOTIDE SEQUENCE</scope>
</reference>
<evidence type="ECO:0000256" key="6">
    <source>
        <dbReference type="ARBA" id="ARBA00036820"/>
    </source>
</evidence>
<name>A0AAD2CSW9_9STRA</name>
<dbReference type="PANTHER" id="PTHR21064">
    <property type="entry name" value="AMINOGLYCOSIDE PHOSPHOTRANSFERASE DOMAIN-CONTAINING PROTEIN-RELATED"/>
    <property type="match status" value="1"/>
</dbReference>
<evidence type="ECO:0000313" key="12">
    <source>
        <dbReference type="Proteomes" id="UP001295423"/>
    </source>
</evidence>
<evidence type="ECO:0000256" key="5">
    <source>
        <dbReference type="ARBA" id="ARBA00022777"/>
    </source>
</evidence>
<evidence type="ECO:0000313" key="11">
    <source>
        <dbReference type="EMBL" id="CAJ1942564.1"/>
    </source>
</evidence>
<comment type="similarity">
    <text evidence="2">Belongs to the aminoglycoside phosphotransferase family.</text>
</comment>
<dbReference type="InterPro" id="IPR002575">
    <property type="entry name" value="Aminoglycoside_PTrfase"/>
</dbReference>
<keyword evidence="4" id="KW-0808">Transferase</keyword>
<comment type="catalytic activity">
    <reaction evidence="6">
        <text>(5R)-5-hydroxy-L-lysine + GTP = (5R)-5-phosphooxy-L-lysine + GDP + H(+)</text>
        <dbReference type="Rhea" id="RHEA:19049"/>
        <dbReference type="ChEBI" id="CHEBI:15378"/>
        <dbReference type="ChEBI" id="CHEBI:37565"/>
        <dbReference type="ChEBI" id="CHEBI:57882"/>
        <dbReference type="ChEBI" id="CHEBI:58189"/>
        <dbReference type="ChEBI" id="CHEBI:58357"/>
        <dbReference type="EC" id="2.7.1.81"/>
    </reaction>
</comment>
<dbReference type="PANTHER" id="PTHR21064:SF1">
    <property type="entry name" value="HYDROXYLYSINE KINASE"/>
    <property type="match status" value="1"/>
</dbReference>
<comment type="caution">
    <text evidence="11">The sequence shown here is derived from an EMBL/GenBank/DDBJ whole genome shotgun (WGS) entry which is preliminary data.</text>
</comment>
<feature type="domain" description="Aminoglycoside phosphotransferase" evidence="10">
    <location>
        <begin position="49"/>
        <end position="310"/>
    </location>
</feature>
<evidence type="ECO:0000256" key="9">
    <source>
        <dbReference type="ARBA" id="ARBA00040505"/>
    </source>
</evidence>
<dbReference type="SUPFAM" id="SSF56112">
    <property type="entry name" value="Protein kinase-like (PK-like)"/>
    <property type="match status" value="1"/>
</dbReference>
<dbReference type="EC" id="2.7.1.81" evidence="8"/>
<accession>A0AAD2CSW9</accession>
<keyword evidence="3" id="KW-0963">Cytoplasm</keyword>
<gene>
    <name evidence="11" type="ORF">CYCCA115_LOCUS8010</name>
</gene>
<dbReference type="AlphaFoldDB" id="A0AAD2CSW9"/>
<evidence type="ECO:0000256" key="4">
    <source>
        <dbReference type="ARBA" id="ARBA00022679"/>
    </source>
</evidence>
<dbReference type="InterPro" id="IPR011009">
    <property type="entry name" value="Kinase-like_dom_sf"/>
</dbReference>
<sequence>MSAKDEPSDEEMRKLLLPNPSDDQLIAAVQKSFAKPGQKVSIVKKLESYDDKNFWVDIDGTYYLAKCHNGVESRDFIKLWKEESAHEKSVIHMQTTIMKHLNENGVTTSNPLSPILDTELPIPASIHEMPVHSESHSPCELVLRLFSWVPGRTMNSVKMLPLEALVDAGRYLGKLSVALSSIDTSKLAACKRYHQWDGKNTKDLKDFVQYVDDPTRKSMVESVIAAFEEQLIDSKDSEKLPVGLIHSDFNDANMLLDENCCVSGVIDFGDTVESWKVLDLSVAMAYAMLTSYGNMNRGISAAAAFLRGYSSVCTLTAEERQHLVLLIACRLSCSVTLGAYSYKQSPENDYLLLHAKPGWDALGTIWGTDVEKRKEMRSTLDKVFEQACSTKKGETGVIDCSDLSFPDPQVVDPFGEMRAKSSNKRQRNN</sequence>
<keyword evidence="5" id="KW-0418">Kinase</keyword>
<evidence type="ECO:0000256" key="7">
    <source>
        <dbReference type="ARBA" id="ARBA00037368"/>
    </source>
</evidence>
<dbReference type="InterPro" id="IPR050249">
    <property type="entry name" value="Pseudomonas-type_ThrB"/>
</dbReference>
<dbReference type="GO" id="GO:0047992">
    <property type="term" value="F:hydroxylysine kinase activity"/>
    <property type="evidence" value="ECO:0007669"/>
    <property type="project" value="UniProtKB-EC"/>
</dbReference>
<dbReference type="Proteomes" id="UP001295423">
    <property type="component" value="Unassembled WGS sequence"/>
</dbReference>